<proteinExistence type="predicted"/>
<dbReference type="InterPro" id="IPR051980">
    <property type="entry name" value="WD_repeat_MORG1"/>
</dbReference>
<dbReference type="GO" id="GO:0005737">
    <property type="term" value="C:cytoplasm"/>
    <property type="evidence" value="ECO:0007669"/>
    <property type="project" value="UniProtKB-SubCell"/>
</dbReference>
<protein>
    <submittedName>
        <fullName evidence="4">BgTH12-07479</fullName>
    </submittedName>
</protein>
<dbReference type="PANTHER" id="PTHR22842:SF3">
    <property type="entry name" value="WD REPEAT DOMAIN-CONTAINING PROTEIN 83"/>
    <property type="match status" value="1"/>
</dbReference>
<sequence>GRRILLEIYKDLHRQQTALATQVKTGETLRDTVSAFTRPRLMAHFPAQPLTQLLGSNGPVHALTYSAGPSTYILTGSADRNIRLYNPARTPTATGAPPTQLIQTYAAHGYEVLALTVSPDNSTFASAGGDRAVFLWDVATALTIRRFGGPNGHSSRINSVSFAGEAASLLVSGSFDASVRIWDVKSGNVKPIMVLSEAGDSVSCVLAGDGEIWAGSVDGRVRKYDLRCGKVVTDVIGSPVTSLKKTKDGRGLLVGSLDNQIRLMDAETGGLLKSYRAEGWKNDQFRMRSCFGARERWVMCGNEEVEGPDGQVIVWDTLSGEVAAKVLVPGAAAATTKRVGPDGVMKVRKNVISCVAWKGDGKGDQWCCGGADGAVTVFGSP</sequence>
<dbReference type="SMART" id="SM00320">
    <property type="entry name" value="WD40"/>
    <property type="match status" value="6"/>
</dbReference>
<evidence type="ECO:0000256" key="1">
    <source>
        <dbReference type="ARBA" id="ARBA00004496"/>
    </source>
</evidence>
<dbReference type="PROSITE" id="PS50294">
    <property type="entry name" value="WD_REPEATS_REGION"/>
    <property type="match status" value="2"/>
</dbReference>
<gene>
    <name evidence="4" type="ORF">BGTH12_LOCUS1657</name>
</gene>
<feature type="non-terminal residue" evidence="4">
    <location>
        <position position="1"/>
    </location>
</feature>
<dbReference type="AlphaFoldDB" id="A0A9W4CXD5"/>
<dbReference type="GO" id="GO:0071013">
    <property type="term" value="C:catalytic step 2 spliceosome"/>
    <property type="evidence" value="ECO:0007669"/>
    <property type="project" value="TreeGrafter"/>
</dbReference>
<dbReference type="PANTHER" id="PTHR22842">
    <property type="entry name" value="WD40 REPEAT PROTEIN"/>
    <property type="match status" value="1"/>
</dbReference>
<dbReference type="Pfam" id="PF00400">
    <property type="entry name" value="WD40"/>
    <property type="match status" value="4"/>
</dbReference>
<dbReference type="Proteomes" id="UP000683417">
    <property type="component" value="Unassembled WGS sequence"/>
</dbReference>
<keyword evidence="3" id="KW-0853">WD repeat</keyword>
<dbReference type="GO" id="GO:0000398">
    <property type="term" value="P:mRNA splicing, via spliceosome"/>
    <property type="evidence" value="ECO:0007669"/>
    <property type="project" value="TreeGrafter"/>
</dbReference>
<reference evidence="4" key="1">
    <citation type="submission" date="2020-10" db="EMBL/GenBank/DDBJ databases">
        <authorList>
            <person name="Muller C M."/>
        </authorList>
    </citation>
    <scope>NUCLEOTIDE SEQUENCE</scope>
    <source>
        <strain evidence="4">THUN-12</strain>
    </source>
</reference>
<evidence type="ECO:0000256" key="3">
    <source>
        <dbReference type="PROSITE-ProRule" id="PRU00221"/>
    </source>
</evidence>
<dbReference type="PROSITE" id="PS00678">
    <property type="entry name" value="WD_REPEATS_1"/>
    <property type="match status" value="1"/>
</dbReference>
<evidence type="ECO:0000313" key="5">
    <source>
        <dbReference type="Proteomes" id="UP000683417"/>
    </source>
</evidence>
<dbReference type="InterPro" id="IPR001680">
    <property type="entry name" value="WD40_rpt"/>
</dbReference>
<dbReference type="EMBL" id="CAJHIT010000003">
    <property type="protein sequence ID" value="CAD6500299.1"/>
    <property type="molecule type" value="Genomic_DNA"/>
</dbReference>
<comment type="caution">
    <text evidence="4">The sequence shown here is derived from an EMBL/GenBank/DDBJ whole genome shotgun (WGS) entry which is preliminary data.</text>
</comment>
<evidence type="ECO:0000256" key="2">
    <source>
        <dbReference type="ARBA" id="ARBA00022490"/>
    </source>
</evidence>
<feature type="repeat" description="WD" evidence="3">
    <location>
        <begin position="150"/>
        <end position="192"/>
    </location>
</feature>
<organism evidence="4 5">
    <name type="scientific">Blumeria graminis f. sp. triticale</name>
    <dbReference type="NCBI Taxonomy" id="1689686"/>
    <lineage>
        <taxon>Eukaryota</taxon>
        <taxon>Fungi</taxon>
        <taxon>Dikarya</taxon>
        <taxon>Ascomycota</taxon>
        <taxon>Pezizomycotina</taxon>
        <taxon>Leotiomycetes</taxon>
        <taxon>Erysiphales</taxon>
        <taxon>Erysiphaceae</taxon>
        <taxon>Blumeria</taxon>
    </lineage>
</organism>
<name>A0A9W4CXD5_BLUGR</name>
<comment type="subcellular location">
    <subcellularLocation>
        <location evidence="1">Cytoplasm</location>
    </subcellularLocation>
</comment>
<dbReference type="InterPro" id="IPR019775">
    <property type="entry name" value="WD40_repeat_CS"/>
</dbReference>
<evidence type="ECO:0000313" key="4">
    <source>
        <dbReference type="EMBL" id="CAD6500299.1"/>
    </source>
</evidence>
<accession>A0A9W4CXD5</accession>
<keyword evidence="2" id="KW-0963">Cytoplasm</keyword>
<dbReference type="PROSITE" id="PS50082">
    <property type="entry name" value="WD_REPEATS_2"/>
    <property type="match status" value="2"/>
</dbReference>
<feature type="repeat" description="WD" evidence="3">
    <location>
        <begin position="105"/>
        <end position="146"/>
    </location>
</feature>